<dbReference type="PANTHER" id="PTHR22847">
    <property type="entry name" value="WD40 REPEAT PROTEIN"/>
    <property type="match status" value="1"/>
</dbReference>
<feature type="repeat" description="WD" evidence="6">
    <location>
        <begin position="124"/>
        <end position="165"/>
    </location>
</feature>
<feature type="domain" description="WDR5-like beta-propeller" evidence="8">
    <location>
        <begin position="81"/>
        <end position="388"/>
    </location>
</feature>
<evidence type="ECO:0000313" key="10">
    <source>
        <dbReference type="Proteomes" id="UP001274830"/>
    </source>
</evidence>
<feature type="repeat" description="WD" evidence="6">
    <location>
        <begin position="209"/>
        <end position="250"/>
    </location>
</feature>
<dbReference type="PANTHER" id="PTHR22847:SF637">
    <property type="entry name" value="WD REPEAT DOMAIN 5B"/>
    <property type="match status" value="1"/>
</dbReference>
<dbReference type="SMART" id="SM00320">
    <property type="entry name" value="WD40"/>
    <property type="match status" value="7"/>
</dbReference>
<gene>
    <name evidence="9" type="primary">SWD3</name>
    <name evidence="9" type="ORF">LTR78_009505</name>
</gene>
<proteinExistence type="inferred from homology"/>
<dbReference type="InterPro" id="IPR059122">
    <property type="entry name" value="Beta-prop_WDR5-like"/>
</dbReference>
<dbReference type="InterPro" id="IPR036322">
    <property type="entry name" value="WD40_repeat_dom_sf"/>
</dbReference>
<comment type="similarity">
    <text evidence="3">Belongs to the WD repeat MDV1/CAF4 family.</text>
</comment>
<evidence type="ECO:0000259" key="8">
    <source>
        <dbReference type="Pfam" id="PF25175"/>
    </source>
</evidence>
<sequence length="445" mass="47996">MSISTPDAPRRSPKRKRSESEDTGVPPQYDGAEDSAALQYAYDEEMPSELQSPEEQEQEGAVAKKPRLERPRELNYVPHMTLRGHKRGVAAVKYSPDGKWIASCSADATIKVWDATTGALAHTLEGHLAGISTLAWSPDSLVLASGSDDKLIRLWNISTGKCLPSPLVGHHNYVYSLAFSPKGNMIVSGSYDEAVFLWDVRTARVMRSLPAHSDPVSGVDFVRDGTLIASCSSDGLIRIWDTGTGQCLKTLVHEDNAPVTSVRFSPNGKFVLACTLDSCVRLWDYVDGRVVKTYQGHRNEKYSIGTAFGVYAAEQNEVRNGDEDSEEDQWAFAACGSDDGRVLLWDVSSKEVLQEIQGHEGAVLGVDVSGQTQQLVTCGLDRTIRVWKRRPVVSATTNGNGVHVEDAADVPPPPPPPLDDGPSATGTPANGTPAVGTPIASAEES</sequence>
<comment type="caution">
    <text evidence="9">The sequence shown here is derived from an EMBL/GenBank/DDBJ whole genome shotgun (WGS) entry which is preliminary data.</text>
</comment>
<dbReference type="GeneID" id="89965593"/>
<organism evidence="9 10">
    <name type="scientific">Recurvomyces mirabilis</name>
    <dbReference type="NCBI Taxonomy" id="574656"/>
    <lineage>
        <taxon>Eukaryota</taxon>
        <taxon>Fungi</taxon>
        <taxon>Dikarya</taxon>
        <taxon>Ascomycota</taxon>
        <taxon>Pezizomycotina</taxon>
        <taxon>Dothideomycetes</taxon>
        <taxon>Dothideomycetidae</taxon>
        <taxon>Mycosphaerellales</taxon>
        <taxon>Teratosphaeriaceae</taxon>
        <taxon>Recurvomyces</taxon>
    </lineage>
</organism>
<evidence type="ECO:0000313" key="9">
    <source>
        <dbReference type="EMBL" id="KAK3670670.1"/>
    </source>
</evidence>
<dbReference type="CDD" id="cd00200">
    <property type="entry name" value="WD40"/>
    <property type="match status" value="1"/>
</dbReference>
<evidence type="ECO:0000256" key="4">
    <source>
        <dbReference type="ARBA" id="ARBA00039789"/>
    </source>
</evidence>
<dbReference type="InterPro" id="IPR020472">
    <property type="entry name" value="WD40_PAC1"/>
</dbReference>
<dbReference type="AlphaFoldDB" id="A0AAE0TPD5"/>
<feature type="repeat" description="WD" evidence="6">
    <location>
        <begin position="356"/>
        <end position="388"/>
    </location>
</feature>
<reference evidence="9" key="1">
    <citation type="submission" date="2023-07" db="EMBL/GenBank/DDBJ databases">
        <title>Black Yeasts Isolated from many extreme environments.</title>
        <authorList>
            <person name="Coleine C."/>
            <person name="Stajich J.E."/>
            <person name="Selbmann L."/>
        </authorList>
    </citation>
    <scope>NUCLEOTIDE SEQUENCE</scope>
    <source>
        <strain evidence="9">CCFEE 5485</strain>
    </source>
</reference>
<dbReference type="SUPFAM" id="SSF50978">
    <property type="entry name" value="WD40 repeat-like"/>
    <property type="match status" value="1"/>
</dbReference>
<protein>
    <recommendedName>
        <fullName evidence="4">Mitochondrial division protein 1</fullName>
    </recommendedName>
</protein>
<keyword evidence="10" id="KW-1185">Reference proteome</keyword>
<feature type="compositionally biased region" description="Acidic residues" evidence="7">
    <location>
        <begin position="42"/>
        <end position="58"/>
    </location>
</feature>
<dbReference type="FunFam" id="2.130.10.10:FF:000510">
    <property type="entry name" value="WD repeat protein"/>
    <property type="match status" value="1"/>
</dbReference>
<dbReference type="PROSITE" id="PS00678">
    <property type="entry name" value="WD_REPEATS_1"/>
    <property type="match status" value="3"/>
</dbReference>
<dbReference type="PRINTS" id="PR00320">
    <property type="entry name" value="GPROTEINBRPT"/>
</dbReference>
<dbReference type="RefSeq" id="XP_064691304.1">
    <property type="nucleotide sequence ID" value="XM_064841044.1"/>
</dbReference>
<dbReference type="InterPro" id="IPR015943">
    <property type="entry name" value="WD40/YVTN_repeat-like_dom_sf"/>
</dbReference>
<keyword evidence="1 6" id="KW-0853">WD repeat</keyword>
<dbReference type="EMBL" id="JAUTXT010000053">
    <property type="protein sequence ID" value="KAK3670670.1"/>
    <property type="molecule type" value="Genomic_DNA"/>
</dbReference>
<evidence type="ECO:0000256" key="7">
    <source>
        <dbReference type="SAM" id="MobiDB-lite"/>
    </source>
</evidence>
<accession>A0AAE0TPD5</accession>
<feature type="repeat" description="WD" evidence="6">
    <location>
        <begin position="167"/>
        <end position="208"/>
    </location>
</feature>
<name>A0AAE0TPD5_9PEZI</name>
<dbReference type="Gene3D" id="2.130.10.10">
    <property type="entry name" value="YVTN repeat-like/Quinoprotein amine dehydrogenase"/>
    <property type="match status" value="2"/>
</dbReference>
<dbReference type="InterPro" id="IPR001680">
    <property type="entry name" value="WD40_rpt"/>
</dbReference>
<evidence type="ECO:0000256" key="1">
    <source>
        <dbReference type="ARBA" id="ARBA00022574"/>
    </source>
</evidence>
<dbReference type="GO" id="GO:1990234">
    <property type="term" value="C:transferase complex"/>
    <property type="evidence" value="ECO:0007669"/>
    <property type="project" value="UniProtKB-ARBA"/>
</dbReference>
<comment type="function">
    <text evidence="5">Involved in mitochondrial fission. Acts as an adapter protein required to form mitochondrial fission complexes. Formation of these complexes is required to promote constriction and fission of the mitochondrial compartment at a late step in mitochondrial division.</text>
</comment>
<dbReference type="PROSITE" id="PS50294">
    <property type="entry name" value="WD_REPEATS_REGION"/>
    <property type="match status" value="6"/>
</dbReference>
<keyword evidence="2" id="KW-0677">Repeat</keyword>
<feature type="repeat" description="WD" evidence="6">
    <location>
        <begin position="82"/>
        <end position="123"/>
    </location>
</feature>
<evidence type="ECO:0000256" key="2">
    <source>
        <dbReference type="ARBA" id="ARBA00022737"/>
    </source>
</evidence>
<evidence type="ECO:0000256" key="6">
    <source>
        <dbReference type="PROSITE-ProRule" id="PRU00221"/>
    </source>
</evidence>
<feature type="region of interest" description="Disordered" evidence="7">
    <location>
        <begin position="396"/>
        <end position="445"/>
    </location>
</feature>
<dbReference type="InterPro" id="IPR019775">
    <property type="entry name" value="WD40_repeat_CS"/>
</dbReference>
<dbReference type="Proteomes" id="UP001274830">
    <property type="component" value="Unassembled WGS sequence"/>
</dbReference>
<evidence type="ECO:0000256" key="3">
    <source>
        <dbReference type="ARBA" id="ARBA00038415"/>
    </source>
</evidence>
<feature type="compositionally biased region" description="Pro residues" evidence="7">
    <location>
        <begin position="410"/>
        <end position="419"/>
    </location>
</feature>
<feature type="repeat" description="WD" evidence="6">
    <location>
        <begin position="252"/>
        <end position="293"/>
    </location>
</feature>
<dbReference type="PROSITE" id="PS50082">
    <property type="entry name" value="WD_REPEATS_2"/>
    <property type="match status" value="6"/>
</dbReference>
<dbReference type="Pfam" id="PF25175">
    <property type="entry name" value="Beta-prop_WDR5"/>
    <property type="match status" value="1"/>
</dbReference>
<feature type="region of interest" description="Disordered" evidence="7">
    <location>
        <begin position="1"/>
        <end position="75"/>
    </location>
</feature>
<evidence type="ECO:0000256" key="5">
    <source>
        <dbReference type="ARBA" id="ARBA00043913"/>
    </source>
</evidence>